<dbReference type="AlphaFoldDB" id="A0AAQ4D935"/>
<keyword evidence="7" id="KW-1185">Reference proteome</keyword>
<dbReference type="InterPro" id="IPR029058">
    <property type="entry name" value="AB_hydrolase_fold"/>
</dbReference>
<reference evidence="6 7" key="1">
    <citation type="journal article" date="2023" name="Arcadia Sci">
        <title>De novo assembly of a long-read Amblyomma americanum tick genome.</title>
        <authorList>
            <person name="Chou S."/>
            <person name="Poskanzer K.E."/>
            <person name="Rollins M."/>
            <person name="Thuy-Boun P.S."/>
        </authorList>
    </citation>
    <scope>NUCLEOTIDE SEQUENCE [LARGE SCALE GENOMIC DNA]</scope>
    <source>
        <strain evidence="6">F_SG_1</strain>
        <tissue evidence="6">Salivary glands</tissue>
    </source>
</reference>
<evidence type="ECO:0000313" key="7">
    <source>
        <dbReference type="Proteomes" id="UP001321473"/>
    </source>
</evidence>
<feature type="domain" description="Lipase" evidence="5">
    <location>
        <begin position="102"/>
        <end position="255"/>
    </location>
</feature>
<dbReference type="Pfam" id="PF00151">
    <property type="entry name" value="Lipase"/>
    <property type="match status" value="1"/>
</dbReference>
<evidence type="ECO:0000313" key="6">
    <source>
        <dbReference type="EMBL" id="KAK8758975.1"/>
    </source>
</evidence>
<evidence type="ECO:0000256" key="4">
    <source>
        <dbReference type="RuleBase" id="RU004262"/>
    </source>
</evidence>
<dbReference type="GO" id="GO:0005615">
    <property type="term" value="C:extracellular space"/>
    <property type="evidence" value="ECO:0007669"/>
    <property type="project" value="TreeGrafter"/>
</dbReference>
<accession>A0AAQ4D935</accession>
<gene>
    <name evidence="6" type="ORF">V5799_003394</name>
</gene>
<evidence type="ECO:0000259" key="5">
    <source>
        <dbReference type="Pfam" id="PF00151"/>
    </source>
</evidence>
<sequence>MYFDKRSVTTPKISELSQEELDQISACFSSNDDLTNCGRSESRRSKRWTFSSTWTSLVKTVKNTVFVQIEQRIKSYRGNHSCYEGIGYFNPENRTGLEIGGPEDPEKIGTRFVFFPNRGSAGIEVNHTTWGRYYETYKVDLAKPLFGITHGFTRDRDMTWMEDLKDALLNRVDCNVLIVEWIDGAMFPNYAAAAANTPLPGILLSLLLMEMMQSSDYALMPQDMHLIGFSLGAHQAGFCARHLESNTGHKLGRITDPLNLVCSHKRAQALFTESVMSANCSFTSHYCKEGWEGYRDCKNLTNSSYIGELGIDSIKKLGRGDQYLETNDQAPYCKGREGHVGNL</sequence>
<name>A0AAQ4D935_AMBAM</name>
<dbReference type="GO" id="GO:0016042">
    <property type="term" value="P:lipid catabolic process"/>
    <property type="evidence" value="ECO:0007669"/>
    <property type="project" value="TreeGrafter"/>
</dbReference>
<comment type="subcellular location">
    <subcellularLocation>
        <location evidence="1">Secreted</location>
    </subcellularLocation>
</comment>
<evidence type="ECO:0000256" key="2">
    <source>
        <dbReference type="ARBA" id="ARBA00010701"/>
    </source>
</evidence>
<dbReference type="PANTHER" id="PTHR11610">
    <property type="entry name" value="LIPASE"/>
    <property type="match status" value="1"/>
</dbReference>
<dbReference type="PANTHER" id="PTHR11610:SF173">
    <property type="entry name" value="LIPASE DOMAIN-CONTAINING PROTEIN-RELATED"/>
    <property type="match status" value="1"/>
</dbReference>
<dbReference type="Gene3D" id="3.40.50.1820">
    <property type="entry name" value="alpha/beta hydrolase"/>
    <property type="match status" value="2"/>
</dbReference>
<organism evidence="6 7">
    <name type="scientific">Amblyomma americanum</name>
    <name type="common">Lone star tick</name>
    <dbReference type="NCBI Taxonomy" id="6943"/>
    <lineage>
        <taxon>Eukaryota</taxon>
        <taxon>Metazoa</taxon>
        <taxon>Ecdysozoa</taxon>
        <taxon>Arthropoda</taxon>
        <taxon>Chelicerata</taxon>
        <taxon>Arachnida</taxon>
        <taxon>Acari</taxon>
        <taxon>Parasitiformes</taxon>
        <taxon>Ixodida</taxon>
        <taxon>Ixodoidea</taxon>
        <taxon>Ixodidae</taxon>
        <taxon>Amblyomminae</taxon>
        <taxon>Amblyomma</taxon>
    </lineage>
</organism>
<dbReference type="InterPro" id="IPR000734">
    <property type="entry name" value="TAG_lipase"/>
</dbReference>
<comment type="similarity">
    <text evidence="2 4">Belongs to the AB hydrolase superfamily. Lipase family.</text>
</comment>
<evidence type="ECO:0000256" key="1">
    <source>
        <dbReference type="ARBA" id="ARBA00004613"/>
    </source>
</evidence>
<protein>
    <recommendedName>
        <fullName evidence="5">Lipase domain-containing protein</fullName>
    </recommendedName>
</protein>
<dbReference type="Proteomes" id="UP001321473">
    <property type="component" value="Unassembled WGS sequence"/>
</dbReference>
<keyword evidence="3" id="KW-0964">Secreted</keyword>
<proteinExistence type="inferred from homology"/>
<evidence type="ECO:0000256" key="3">
    <source>
        <dbReference type="ARBA" id="ARBA00022525"/>
    </source>
</evidence>
<comment type="caution">
    <text evidence="6">The sequence shown here is derived from an EMBL/GenBank/DDBJ whole genome shotgun (WGS) entry which is preliminary data.</text>
</comment>
<dbReference type="GO" id="GO:0016298">
    <property type="term" value="F:lipase activity"/>
    <property type="evidence" value="ECO:0007669"/>
    <property type="project" value="InterPro"/>
</dbReference>
<dbReference type="InterPro" id="IPR013818">
    <property type="entry name" value="Lipase"/>
</dbReference>
<dbReference type="EMBL" id="JARKHS020033540">
    <property type="protein sequence ID" value="KAK8758975.1"/>
    <property type="molecule type" value="Genomic_DNA"/>
</dbReference>
<dbReference type="SUPFAM" id="SSF53474">
    <property type="entry name" value="alpha/beta-Hydrolases"/>
    <property type="match status" value="1"/>
</dbReference>